<evidence type="ECO:0000313" key="20">
    <source>
        <dbReference type="Proteomes" id="UP000238479"/>
    </source>
</evidence>
<organism evidence="19 20">
    <name type="scientific">Rosa chinensis</name>
    <name type="common">China rose</name>
    <dbReference type="NCBI Taxonomy" id="74649"/>
    <lineage>
        <taxon>Eukaryota</taxon>
        <taxon>Viridiplantae</taxon>
        <taxon>Streptophyta</taxon>
        <taxon>Embryophyta</taxon>
        <taxon>Tracheophyta</taxon>
        <taxon>Spermatophyta</taxon>
        <taxon>Magnoliopsida</taxon>
        <taxon>eudicotyledons</taxon>
        <taxon>Gunneridae</taxon>
        <taxon>Pentapetalae</taxon>
        <taxon>rosids</taxon>
        <taxon>fabids</taxon>
        <taxon>Rosales</taxon>
        <taxon>Rosaceae</taxon>
        <taxon>Rosoideae</taxon>
        <taxon>Rosoideae incertae sedis</taxon>
        <taxon>Rosa</taxon>
    </lineage>
</organism>
<dbReference type="PROSITE" id="PS51450">
    <property type="entry name" value="LRR"/>
    <property type="match status" value="2"/>
</dbReference>
<evidence type="ECO:0000256" key="2">
    <source>
        <dbReference type="ARBA" id="ARBA00004251"/>
    </source>
</evidence>
<dbReference type="Gramene" id="PRQ18514">
    <property type="protein sequence ID" value="PRQ18514"/>
    <property type="gene ID" value="RchiOBHm_Chr7g0206851"/>
</dbReference>
<dbReference type="STRING" id="74649.A0A2P6P9A6"/>
<dbReference type="Proteomes" id="UP000238479">
    <property type="component" value="Chromosome 7"/>
</dbReference>
<feature type="signal peptide" evidence="16">
    <location>
        <begin position="1"/>
        <end position="26"/>
    </location>
</feature>
<evidence type="ECO:0000256" key="14">
    <source>
        <dbReference type="ARBA" id="ARBA00038043"/>
    </source>
</evidence>
<keyword evidence="9" id="KW-0677">Repeat</keyword>
<evidence type="ECO:0000259" key="18">
    <source>
        <dbReference type="Pfam" id="PF23598"/>
    </source>
</evidence>
<dbReference type="FunFam" id="3.80.10.10:FF:000213">
    <property type="entry name" value="Tyrosine-sulfated glycopeptide receptor 1"/>
    <property type="match status" value="1"/>
</dbReference>
<dbReference type="InterPro" id="IPR055414">
    <property type="entry name" value="LRR_R13L4/SHOC2-like"/>
</dbReference>
<dbReference type="InterPro" id="IPR003591">
    <property type="entry name" value="Leu-rich_rpt_typical-subtyp"/>
</dbReference>
<keyword evidence="7 15" id="KW-0812">Transmembrane</keyword>
<dbReference type="PANTHER" id="PTHR48063">
    <property type="entry name" value="LRR RECEPTOR-LIKE KINASE"/>
    <property type="match status" value="1"/>
</dbReference>
<feature type="domain" description="Disease resistance R13L4/SHOC-2-like LRR" evidence="18">
    <location>
        <begin position="326"/>
        <end position="538"/>
    </location>
</feature>
<dbReference type="Gene3D" id="3.80.10.10">
    <property type="entry name" value="Ribonuclease Inhibitor"/>
    <property type="match status" value="6"/>
</dbReference>
<feature type="domain" description="Disease resistance R13L4/SHOC-2-like LRR" evidence="18">
    <location>
        <begin position="104"/>
        <end position="242"/>
    </location>
</feature>
<evidence type="ECO:0000256" key="7">
    <source>
        <dbReference type="ARBA" id="ARBA00022692"/>
    </source>
</evidence>
<evidence type="ECO:0000256" key="9">
    <source>
        <dbReference type="ARBA" id="ARBA00022737"/>
    </source>
</evidence>
<evidence type="ECO:0000256" key="5">
    <source>
        <dbReference type="ARBA" id="ARBA00022512"/>
    </source>
</evidence>
<dbReference type="InterPro" id="IPR032675">
    <property type="entry name" value="LRR_dom_sf"/>
</dbReference>
<evidence type="ECO:0000259" key="17">
    <source>
        <dbReference type="Pfam" id="PF08263"/>
    </source>
</evidence>
<dbReference type="GO" id="GO:0004674">
    <property type="term" value="F:protein serine/threonine kinase activity"/>
    <property type="evidence" value="ECO:0007669"/>
    <property type="project" value="UniProtKB-KW"/>
</dbReference>
<keyword evidence="12" id="KW-0675">Receptor</keyword>
<dbReference type="Pfam" id="PF23598">
    <property type="entry name" value="LRR_14"/>
    <property type="match status" value="2"/>
</dbReference>
<dbReference type="FunFam" id="3.80.10.10:FF:000383">
    <property type="entry name" value="Leucine-rich repeat receptor protein kinase EMS1"/>
    <property type="match status" value="2"/>
</dbReference>
<dbReference type="Pfam" id="PF00560">
    <property type="entry name" value="LRR_1"/>
    <property type="match status" value="5"/>
</dbReference>
<evidence type="ECO:0000256" key="3">
    <source>
        <dbReference type="ARBA" id="ARBA00009592"/>
    </source>
</evidence>
<dbReference type="InterPro" id="IPR001611">
    <property type="entry name" value="Leu-rich_rpt"/>
</dbReference>
<evidence type="ECO:0000256" key="6">
    <source>
        <dbReference type="ARBA" id="ARBA00022614"/>
    </source>
</evidence>
<evidence type="ECO:0000256" key="8">
    <source>
        <dbReference type="ARBA" id="ARBA00022729"/>
    </source>
</evidence>
<protein>
    <submittedName>
        <fullName evidence="19">Putative non-specific serine/threonine protein kinase</fullName>
        <ecNumber evidence="19">2.7.11.1</ecNumber>
    </submittedName>
</protein>
<evidence type="ECO:0000256" key="4">
    <source>
        <dbReference type="ARBA" id="ARBA00022475"/>
    </source>
</evidence>
<dbReference type="EC" id="2.7.11.1" evidence="19"/>
<dbReference type="PRINTS" id="PR00019">
    <property type="entry name" value="LEURICHRPT"/>
</dbReference>
<dbReference type="GO" id="GO:0005886">
    <property type="term" value="C:plasma membrane"/>
    <property type="evidence" value="ECO:0007669"/>
    <property type="project" value="UniProtKB-SubCell"/>
</dbReference>
<evidence type="ECO:0000256" key="1">
    <source>
        <dbReference type="ARBA" id="ARBA00004191"/>
    </source>
</evidence>
<comment type="similarity">
    <text evidence="3">Belongs to the RLP family.</text>
</comment>
<keyword evidence="19" id="KW-0808">Transferase</keyword>
<proteinExistence type="inferred from homology"/>
<gene>
    <name evidence="19" type="ORF">RchiOBHm_Chr7g0206851</name>
</gene>
<feature type="domain" description="Leucine-rich repeat-containing N-terminal plant-type" evidence="17">
    <location>
        <begin position="42"/>
        <end position="80"/>
    </location>
</feature>
<keyword evidence="8 16" id="KW-0732">Signal</keyword>
<sequence>MFFSIMSGGSMHSGLVGLVCLAIASAICCSNVGSSNNIMCLESERHALLQFKQGLVDDSNALASWKSEKACCKWRGIACNNQTGHVIILDLSYSYYDSTKWRGEISPSLLELPYLNYLDLSYNDFGGMIIPKFIGSLSQLKELKLADANFSGPVPPQLGNLSNLHTLDLSSNDFEGMMIPKFIGSLSQLKELKLADANFSGPVPPQLGNLSNLHTLDLSSNDFEGMMIPKFIGSLSQLKELNLADANFSGPVPPQLRNLSNLHTLDLSSNDFEGKMIPKFIGSLSQLKELNLAYAKFSGPVPPQLGNLSNLHTLDLPSNDFEGMMIPKFIGFLSQLKELKLAEANFSGPVPPQLENLTNLHTLDLSSNDFEGMMIPKFIGSLGQLKELKLAEANFSGPVPPQLGNLSNLHTLDLYGNQVVSSENLEWLSHLSSLRYLNMSWLNLSEAVNWPESLSKLTLLRELELSECNLPDVNPRSLAFINSSTSLQLLDLSYNSLNSSIFNWIANVSSNFVHIDLSSNQLEGGIPKGFQNLCSLESLTNCLKTLRTLLKPCLVLRTHLRPWPWQGTSFGDRCRISHAHFLNLSRLQTLDISGNRFSINLSSDWNPPFQLTGELDMSSCKVGPAFPKWILTQTNLFRLSLSNAGLSGSLPHKFWDLFSGLEWLDLSMNQIHGKLPNLSLTSLSEVGLSSNLFISRCHHFLLCSGICISRANNSFSGPLSSFCALGIWYVDISKNLLSRELPNCWMQCQELQLLNLGKNKLSGKIPSWLGNLQSIGILRLHDNNFSGELPSLENSTQLLMVDLGNNKLSGKIPTWIGQSLPNLVILRLRSNEFNGIIPFSLCSLAAINVLDLSHNNISGSLPHCLNNITALAHDTGGSRSFTVELVWKGIEIEFGKNLDGMRSIDISSNYLIGEIPPSIASMTELKSLNLSGNKLTGKLPKDFGNMKMLESLDLSRNRISGQIPTSFASLNFLSVLDLSHNNLSGRIPSGTQLQGFNASQYMGNRGLCGPPLTQSCPGEGTVQDDGITRGTEIDNKEQVSDGLINLGFFISAVLGFVTGFWMVCGSL</sequence>
<keyword evidence="19" id="KW-0723">Serine/threonine-protein kinase</keyword>
<evidence type="ECO:0000313" key="19">
    <source>
        <dbReference type="EMBL" id="PRQ18514.1"/>
    </source>
</evidence>
<accession>A0A2P6P9A6</accession>
<dbReference type="SUPFAM" id="SSF52058">
    <property type="entry name" value="L domain-like"/>
    <property type="match status" value="2"/>
</dbReference>
<keyword evidence="19" id="KW-0418">Kinase</keyword>
<comment type="subcellular location">
    <subcellularLocation>
        <location evidence="2">Cell membrane</location>
        <topology evidence="2">Single-pass type I membrane protein</topology>
    </subcellularLocation>
    <subcellularLocation>
        <location evidence="1">Secreted</location>
        <location evidence="1">Cell wall</location>
    </subcellularLocation>
</comment>
<comment type="similarity">
    <text evidence="14">Belongs to the polygalacturonase-inhibiting protein family.</text>
</comment>
<keyword evidence="13" id="KW-0325">Glycoprotein</keyword>
<dbReference type="AlphaFoldDB" id="A0A2P6P9A6"/>
<dbReference type="InterPro" id="IPR013210">
    <property type="entry name" value="LRR_N_plant-typ"/>
</dbReference>
<dbReference type="SUPFAM" id="SSF52047">
    <property type="entry name" value="RNI-like"/>
    <property type="match status" value="2"/>
</dbReference>
<evidence type="ECO:0000256" key="10">
    <source>
        <dbReference type="ARBA" id="ARBA00022989"/>
    </source>
</evidence>
<comment type="caution">
    <text evidence="19">The sequence shown here is derived from an EMBL/GenBank/DDBJ whole genome shotgun (WGS) entry which is preliminary data.</text>
</comment>
<evidence type="ECO:0000256" key="16">
    <source>
        <dbReference type="SAM" id="SignalP"/>
    </source>
</evidence>
<name>A0A2P6P9A6_ROSCH</name>
<evidence type="ECO:0000256" key="15">
    <source>
        <dbReference type="SAM" id="Phobius"/>
    </source>
</evidence>
<dbReference type="EMBL" id="PDCK01000045">
    <property type="protein sequence ID" value="PRQ18514.1"/>
    <property type="molecule type" value="Genomic_DNA"/>
</dbReference>
<evidence type="ECO:0000256" key="11">
    <source>
        <dbReference type="ARBA" id="ARBA00023136"/>
    </source>
</evidence>
<keyword evidence="4" id="KW-1003">Cell membrane</keyword>
<reference evidence="19 20" key="1">
    <citation type="journal article" date="2018" name="Nat. Genet.">
        <title>The Rosa genome provides new insights in the design of modern roses.</title>
        <authorList>
            <person name="Bendahmane M."/>
        </authorList>
    </citation>
    <scope>NUCLEOTIDE SEQUENCE [LARGE SCALE GENOMIC DNA]</scope>
    <source>
        <strain evidence="20">cv. Old Blush</strain>
    </source>
</reference>
<dbReference type="SMART" id="SM00369">
    <property type="entry name" value="LRR_TYP"/>
    <property type="match status" value="13"/>
</dbReference>
<dbReference type="PANTHER" id="PTHR48063:SF101">
    <property type="entry name" value="LRR RECEPTOR-LIKE SERINE_THREONINE-PROTEIN KINASE FLS2"/>
    <property type="match status" value="1"/>
</dbReference>
<evidence type="ECO:0000256" key="12">
    <source>
        <dbReference type="ARBA" id="ARBA00023170"/>
    </source>
</evidence>
<feature type="transmembrane region" description="Helical" evidence="15">
    <location>
        <begin position="1043"/>
        <end position="1064"/>
    </location>
</feature>
<dbReference type="FunFam" id="3.80.10.10:FF:000400">
    <property type="entry name" value="Nuclear pore complex protein NUP107"/>
    <property type="match status" value="1"/>
</dbReference>
<dbReference type="Pfam" id="PF13855">
    <property type="entry name" value="LRR_8"/>
    <property type="match status" value="1"/>
</dbReference>
<feature type="chain" id="PRO_5015124312" evidence="16">
    <location>
        <begin position="27"/>
        <end position="1067"/>
    </location>
</feature>
<dbReference type="InterPro" id="IPR046956">
    <property type="entry name" value="RLP23-like"/>
</dbReference>
<keyword evidence="5" id="KW-0134">Cell wall</keyword>
<keyword evidence="11 15" id="KW-0472">Membrane</keyword>
<dbReference type="SMART" id="SM00365">
    <property type="entry name" value="LRR_SD22"/>
    <property type="match status" value="5"/>
</dbReference>
<keyword evidence="20" id="KW-1185">Reference proteome</keyword>
<keyword evidence="10 15" id="KW-1133">Transmembrane helix</keyword>
<evidence type="ECO:0000256" key="13">
    <source>
        <dbReference type="ARBA" id="ARBA00023180"/>
    </source>
</evidence>
<keyword evidence="6" id="KW-0433">Leucine-rich repeat</keyword>
<keyword evidence="5" id="KW-0964">Secreted</keyword>
<dbReference type="Pfam" id="PF08263">
    <property type="entry name" value="LRRNT_2"/>
    <property type="match status" value="1"/>
</dbReference>